<dbReference type="GO" id="GO:0005634">
    <property type="term" value="C:nucleus"/>
    <property type="evidence" value="ECO:0007669"/>
    <property type="project" value="TreeGrafter"/>
</dbReference>
<dbReference type="OrthoDB" id="514248at2759"/>
<keyword evidence="4" id="KW-1185">Reference proteome</keyword>
<evidence type="ECO:0008006" key="5">
    <source>
        <dbReference type="Google" id="ProtNLM"/>
    </source>
</evidence>
<dbReference type="CDD" id="cd02440">
    <property type="entry name" value="AdoMet_MTases"/>
    <property type="match status" value="1"/>
</dbReference>
<dbReference type="STRING" id="252740.A0A423WCW7"/>
<proteinExistence type="predicted"/>
<evidence type="ECO:0000313" key="4">
    <source>
        <dbReference type="Proteomes" id="UP000284375"/>
    </source>
</evidence>
<evidence type="ECO:0000313" key="3">
    <source>
        <dbReference type="EMBL" id="ROW01212.1"/>
    </source>
</evidence>
<reference evidence="3 4" key="1">
    <citation type="submission" date="2015-09" db="EMBL/GenBank/DDBJ databases">
        <title>Host preference determinants of Valsa canker pathogens revealed by comparative genomics.</title>
        <authorList>
            <person name="Yin Z."/>
            <person name="Huang L."/>
        </authorList>
    </citation>
    <scope>NUCLEOTIDE SEQUENCE [LARGE SCALE GENOMIC DNA]</scope>
    <source>
        <strain evidence="3 4">YSFL</strain>
    </source>
</reference>
<accession>A0A423WCW7</accession>
<keyword evidence="1" id="KW-0489">Methyltransferase</keyword>
<dbReference type="EMBL" id="LJZO01000007">
    <property type="protein sequence ID" value="ROW01212.1"/>
    <property type="molecule type" value="Genomic_DNA"/>
</dbReference>
<dbReference type="Pfam" id="PF05971">
    <property type="entry name" value="Methyltransf_10"/>
    <property type="match status" value="1"/>
</dbReference>
<dbReference type="Proteomes" id="UP000284375">
    <property type="component" value="Unassembled WGS sequence"/>
</dbReference>
<dbReference type="AlphaFoldDB" id="A0A423WCW7"/>
<dbReference type="SUPFAM" id="SSF53335">
    <property type="entry name" value="S-adenosyl-L-methionine-dependent methyltransferases"/>
    <property type="match status" value="1"/>
</dbReference>
<dbReference type="InterPro" id="IPR029063">
    <property type="entry name" value="SAM-dependent_MTases_sf"/>
</dbReference>
<protein>
    <recommendedName>
        <fullName evidence="5">U6 small nuclear RNA (adenine-(43)-N(6))-methyltransferase</fullName>
    </recommendedName>
</protein>
<dbReference type="Gene3D" id="3.40.50.150">
    <property type="entry name" value="Vaccinia Virus protein VP39"/>
    <property type="match status" value="1"/>
</dbReference>
<evidence type="ECO:0000256" key="1">
    <source>
        <dbReference type="ARBA" id="ARBA00022603"/>
    </source>
</evidence>
<dbReference type="GO" id="GO:0008168">
    <property type="term" value="F:methyltransferase activity"/>
    <property type="evidence" value="ECO:0007669"/>
    <property type="project" value="UniProtKB-KW"/>
</dbReference>
<dbReference type="InterPro" id="IPR010286">
    <property type="entry name" value="METTL16/RlmF"/>
</dbReference>
<dbReference type="PANTHER" id="PTHR13393">
    <property type="entry name" value="SAM-DEPENDENT METHYLTRANSFERASE"/>
    <property type="match status" value="1"/>
</dbReference>
<keyword evidence="2" id="KW-0808">Transferase</keyword>
<evidence type="ECO:0000256" key="2">
    <source>
        <dbReference type="ARBA" id="ARBA00022679"/>
    </source>
</evidence>
<dbReference type="PANTHER" id="PTHR13393:SF0">
    <property type="entry name" value="RNA N6-ADENOSINE-METHYLTRANSFERASE METTL16"/>
    <property type="match status" value="1"/>
</dbReference>
<gene>
    <name evidence="3" type="ORF">VSDG_02838</name>
</gene>
<organism evidence="3 4">
    <name type="scientific">Cytospora chrysosperma</name>
    <name type="common">Cytospora canker fungus</name>
    <name type="synonym">Sphaeria chrysosperma</name>
    <dbReference type="NCBI Taxonomy" id="252740"/>
    <lineage>
        <taxon>Eukaryota</taxon>
        <taxon>Fungi</taxon>
        <taxon>Dikarya</taxon>
        <taxon>Ascomycota</taxon>
        <taxon>Pezizomycotina</taxon>
        <taxon>Sordariomycetes</taxon>
        <taxon>Sordariomycetidae</taxon>
        <taxon>Diaporthales</taxon>
        <taxon>Cytosporaceae</taxon>
        <taxon>Cytospora</taxon>
    </lineage>
</organism>
<comment type="caution">
    <text evidence="3">The sequence shown here is derived from an EMBL/GenBank/DDBJ whole genome shotgun (WGS) entry which is preliminary data.</text>
</comment>
<sequence>MTPSVVYHKGDAYYRNLYAKEPDFRQLASQDAEFSAILKQNYQLDFTDPAAVKQLTKTLLKIDFGLDIELPDDRLCPPVPNRHNYILWLKGLLDSSSYNEPGGKLVGLDIGTGASCIYPLLGSAQRPWSFIATDIDPENLRNAAKNVERNGLQSRIRILPRHRADPMIPIDEANLPKINFAMTNPPFYESEDEMLQSAAKKSRPPLSACTGAPVEMVCEGGEVAFVTRILEESLRLRERVQWYTSMFGMASSLEVMVEKLRERGIDNYAVTEFVQGKKTRRWAISWSFGSMRPSQEVARGVKAAPWRKILPSIVEVEILTFPIGEGIGKKADALLDLVGPLELMSWEWDKERLSGVGRARENVWSRAWRRKRKRGEAEGAPVPRETTESETCVFGFSLSIAVKKTDAVVECRWREGHDEAIFTSFCGFLRTRIEAAQGKKP</sequence>
<name>A0A423WCW7_CYTCH</name>
<dbReference type="GO" id="GO:0070475">
    <property type="term" value="P:rRNA base methylation"/>
    <property type="evidence" value="ECO:0007669"/>
    <property type="project" value="TreeGrafter"/>
</dbReference>